<reference evidence="2" key="1">
    <citation type="submission" date="2022-10" db="EMBL/GenBank/DDBJ databases">
        <title>Genome sequences of endogenous nimaviruses in decapod crustaceans.</title>
        <authorList>
            <person name="Kawato S."/>
            <person name="Nozaki R."/>
            <person name="Kondo H."/>
            <person name="Hirono I."/>
        </authorList>
    </citation>
    <scope>NUCLEOTIDE SEQUENCE</scope>
    <source>
        <strain evidence="2">Okinawa2016</strain>
    </source>
</reference>
<sequence>MTKWNSKAAGAIQSSQLSGGLLLFLVCVTMMAVLYLIRLDVTLAAASRLLGVEASIQDRFTPIISQTVGLSFKTLATGHDTKSVVPPIDLTGHQMDPRSMLTSLLGSSYSRSDYV</sequence>
<keyword evidence="1" id="KW-1133">Transmembrane helix</keyword>
<name>A0A9C7C8D4_9VIRU</name>
<proteinExistence type="predicted"/>
<feature type="transmembrane region" description="Helical" evidence="1">
    <location>
        <begin position="20"/>
        <end position="37"/>
    </location>
</feature>
<dbReference type="EMBL" id="LC738875">
    <property type="protein sequence ID" value="BDT62429.1"/>
    <property type="molecule type" value="Genomic_DNA"/>
</dbReference>
<keyword evidence="1" id="KW-0812">Transmembrane</keyword>
<evidence type="ECO:0000256" key="1">
    <source>
        <dbReference type="SAM" id="Phobius"/>
    </source>
</evidence>
<organism evidence="2">
    <name type="scientific">Melicertus latisulcatus pemonivirus</name>
    <dbReference type="NCBI Taxonomy" id="2984278"/>
    <lineage>
        <taxon>Viruses</taxon>
        <taxon>Viruses incertae sedis</taxon>
        <taxon>Naldaviricetes</taxon>
        <taxon>Nimaviridae</taxon>
    </lineage>
</organism>
<accession>A0A9C7C8D4</accession>
<keyword evidence="1" id="KW-0472">Membrane</keyword>
<protein>
    <submittedName>
        <fullName evidence="2">Wsv136-like protein</fullName>
    </submittedName>
</protein>
<evidence type="ECO:0000313" key="2">
    <source>
        <dbReference type="EMBL" id="BDT62429.1"/>
    </source>
</evidence>